<sequence length="352" mass="39928">RLFTSKPFGLDISDYSLEMVSLEGSSENPKLSAAGRKVLNPGIVEEGKILNKESFKMALEDLISHPQFGKIKTKKIIFSLPESKSFFHIFEPPKGLKKSEITDFIKSQVCQIFPFSLEEIYFDYQMKENFILLAAIPKEIVNGYLEIFKICKLSPLVLETESMAWQRLFGEKEKTILICDLGAKTTNLVLFEEGELKLSFSMEIAGNKFTRVISDKLKIPLEKAEEIKKKIGLNPEKEGGRIFLILQKEVLEIVEEIRKIENYFGQKTGKEIEKIILIGGSSLLPYLKEYLSENLEKKVLVGDPFQKIKTGILKEALKIEPIFYSTAVGLTLRGLEKNPKIAGINLLKEVKL</sequence>
<feature type="non-terminal residue" evidence="1">
    <location>
        <position position="1"/>
    </location>
</feature>
<dbReference type="Gene3D" id="3.30.1490.300">
    <property type="match status" value="1"/>
</dbReference>
<reference evidence="2" key="1">
    <citation type="submission" date="2017-09" db="EMBL/GenBank/DDBJ databases">
        <title>Depth-based differentiation of microbial function through sediment-hosted aquifers and enrichment of novel symbionts in the deep terrestrial subsurface.</title>
        <authorList>
            <person name="Probst A.J."/>
            <person name="Ladd B."/>
            <person name="Jarett J.K."/>
            <person name="Geller-Mcgrath D.E."/>
            <person name="Sieber C.M.K."/>
            <person name="Emerson J.B."/>
            <person name="Anantharaman K."/>
            <person name="Thomas B.C."/>
            <person name="Malmstrom R."/>
            <person name="Stieglmeier M."/>
            <person name="Klingl A."/>
            <person name="Woyke T."/>
            <person name="Ryan C.M."/>
            <person name="Banfield J.F."/>
        </authorList>
    </citation>
    <scope>NUCLEOTIDE SEQUENCE [LARGE SCALE GENOMIC DNA]</scope>
</reference>
<dbReference type="InterPro" id="IPR005883">
    <property type="entry name" value="PilM"/>
</dbReference>
<dbReference type="AlphaFoldDB" id="A0A2M8DNI6"/>
<dbReference type="Gene3D" id="3.30.420.40">
    <property type="match status" value="2"/>
</dbReference>
<dbReference type="PIRSF" id="PIRSF019169">
    <property type="entry name" value="PilM"/>
    <property type="match status" value="1"/>
</dbReference>
<comment type="caution">
    <text evidence="1">The sequence shown here is derived from an EMBL/GenBank/DDBJ whole genome shotgun (WGS) entry which is preliminary data.</text>
</comment>
<proteinExistence type="predicted"/>
<organism evidence="1 2">
    <name type="scientific">Candidatus Nealsonbacteria bacterium CG_4_9_14_0_8_um_filter_35_12</name>
    <dbReference type="NCBI Taxonomy" id="1974692"/>
    <lineage>
        <taxon>Bacteria</taxon>
        <taxon>Candidatus Nealsoniibacteriota</taxon>
    </lineage>
</organism>
<evidence type="ECO:0008006" key="3">
    <source>
        <dbReference type="Google" id="ProtNLM"/>
    </source>
</evidence>
<dbReference type="Proteomes" id="UP000228875">
    <property type="component" value="Unassembled WGS sequence"/>
</dbReference>
<accession>A0A2M8DNI6</accession>
<name>A0A2M8DNI6_9BACT</name>
<gene>
    <name evidence="1" type="ORF">CO077_00330</name>
</gene>
<dbReference type="Pfam" id="PF11104">
    <property type="entry name" value="PilM_2"/>
    <property type="match status" value="1"/>
</dbReference>
<dbReference type="CDD" id="cd24049">
    <property type="entry name" value="ASKHA_NBD_PilM"/>
    <property type="match status" value="1"/>
</dbReference>
<evidence type="ECO:0000313" key="1">
    <source>
        <dbReference type="EMBL" id="PJB99709.1"/>
    </source>
</evidence>
<dbReference type="PANTHER" id="PTHR32432">
    <property type="entry name" value="CELL DIVISION PROTEIN FTSA-RELATED"/>
    <property type="match status" value="1"/>
</dbReference>
<dbReference type="InterPro" id="IPR043129">
    <property type="entry name" value="ATPase_NBD"/>
</dbReference>
<dbReference type="SUPFAM" id="SSF53067">
    <property type="entry name" value="Actin-like ATPase domain"/>
    <property type="match status" value="1"/>
</dbReference>
<protein>
    <recommendedName>
        <fullName evidence="3">SHS2 domain-containing protein</fullName>
    </recommendedName>
</protein>
<evidence type="ECO:0000313" key="2">
    <source>
        <dbReference type="Proteomes" id="UP000228875"/>
    </source>
</evidence>
<dbReference type="InterPro" id="IPR050696">
    <property type="entry name" value="FtsA/MreB"/>
</dbReference>
<dbReference type="EMBL" id="PFTB01000008">
    <property type="protein sequence ID" value="PJB99709.1"/>
    <property type="molecule type" value="Genomic_DNA"/>
</dbReference>
<dbReference type="PANTHER" id="PTHR32432:SF3">
    <property type="entry name" value="ETHANOLAMINE UTILIZATION PROTEIN EUTJ"/>
    <property type="match status" value="1"/>
</dbReference>